<evidence type="ECO:0000313" key="3">
    <source>
        <dbReference type="EMBL" id="SPQ94354.1"/>
    </source>
</evidence>
<feature type="domain" description="AP5B1 middle" evidence="1">
    <location>
        <begin position="325"/>
        <end position="550"/>
    </location>
</feature>
<dbReference type="GO" id="GO:0016197">
    <property type="term" value="P:endosomal transport"/>
    <property type="evidence" value="ECO:0007669"/>
    <property type="project" value="InterPro"/>
</dbReference>
<dbReference type="InterPro" id="IPR038741">
    <property type="entry name" value="AP5B1"/>
</dbReference>
<proteinExistence type="predicted"/>
<dbReference type="Proteomes" id="UP000290189">
    <property type="component" value="Unassembled WGS sequence"/>
</dbReference>
<sequence length="910" mass="100890">MAGEISDNEAALLSAAFRWHDDTDAWAMAGRVMRAAVTNATVADQRQRLLSRIAATLADLNASSTVRSLLTDFLRENAVALLRTADEVAQIVKSLLHVGPPLDDIALAAVVTIIIALDTSLHHTCQELLATVTRTVAGRLPDPMAAKCLYEIEQFRPGTVAATSSDFSLLHYDSTAWERLLDGHRSDAGVRLCALVLAHALSRQGARSHIVDRIVDRIISALPGLSSQCILDTIENIVPVICARDDVVRAESVIQACIRQACRRIGLTSAAAARRAIELAGNRVSIDHHDLSVELTRRVSDPTVPCNDRCYYVEWIAEWAQRDRSLVPCLYPRPFDDDRLRYAKLCALVHVYSTPGCTIPSDLFDTLACMRGFQSEPAASIKVSLVFQFLTLWMSTPNVPLDECVSFLVHVAIVCPQFVNHVADVIAALSNKGRIVRSRCLVLLDKLVAGLVRVPEERLIAHLPLLHVIVSQTDLVTNPLPVLDVLVRMVGHARALRCWSMGHDLLDTMRLLLLGHDVSAGVFRVLSSMAADHSDVDVRDRARLYLYLASHCPQDVVRQILSATRSDTDDVPTSIDGVSRASVEYVNAGASLSVTRHGPGLPSIKDDEQATVAASLYRLNGLPPKPLGAVDLEHTFDEYKASLERYGTGTTHYDVDLTFWIYYSVGDNATGQASSRSFPSRIYALVLRPKCQFDHLIAQRPITLPLLVDWRQARNDSFPERFPYLYQFTLTFKCGTSMPGYFDCDLIFNDDNGKEGWASNAARLPVALHDVAYPVQPHDGLKMTDEQRAAVFERMYHDDTMIESCRYIPLASNIVLCRIARDLARFCVHRCSGNNEDELAEANRYVPEDCSNIGDLRVVRMLCCFPPRSHMLLKFFIAPNATKVSIRTDDIELLGYADGFFDAIFVVDDT</sequence>
<dbReference type="InterPro" id="IPR048979">
    <property type="entry name" value="AP5B1_middle"/>
</dbReference>
<gene>
    <name evidence="2" type="ORF">PBRA_003839</name>
    <name evidence="3" type="ORF">PLBR_LOCUS1569</name>
</gene>
<dbReference type="STRING" id="37360.A0A0G4IIG4"/>
<dbReference type="Pfam" id="PF21588">
    <property type="entry name" value="AP5B1_middle"/>
    <property type="match status" value="1"/>
</dbReference>
<evidence type="ECO:0000313" key="2">
    <source>
        <dbReference type="EMBL" id="CEO95026.1"/>
    </source>
</evidence>
<organism evidence="2 4">
    <name type="scientific">Plasmodiophora brassicae</name>
    <name type="common">Clubroot disease agent</name>
    <dbReference type="NCBI Taxonomy" id="37360"/>
    <lineage>
        <taxon>Eukaryota</taxon>
        <taxon>Sar</taxon>
        <taxon>Rhizaria</taxon>
        <taxon>Endomyxa</taxon>
        <taxon>Phytomyxea</taxon>
        <taxon>Plasmodiophorida</taxon>
        <taxon>Plasmodiophoridae</taxon>
        <taxon>Plasmodiophora</taxon>
    </lineage>
</organism>
<name>A0A0G4IIG4_PLABS</name>
<accession>A0A0G4IIG4</accession>
<evidence type="ECO:0000313" key="5">
    <source>
        <dbReference type="Proteomes" id="UP000290189"/>
    </source>
</evidence>
<keyword evidence="3" id="KW-0496">Mitochondrion</keyword>
<dbReference type="PANTHER" id="PTHR34033">
    <property type="entry name" value="AP-5 COMPLEX SUBUNIT BETA-1"/>
    <property type="match status" value="1"/>
</dbReference>
<evidence type="ECO:0000259" key="1">
    <source>
        <dbReference type="Pfam" id="PF21588"/>
    </source>
</evidence>
<dbReference type="EMBL" id="CDSF01000002">
    <property type="protein sequence ID" value="CEO95026.1"/>
    <property type="molecule type" value="Genomic_DNA"/>
</dbReference>
<protein>
    <recommendedName>
        <fullName evidence="1">AP5B1 middle domain-containing protein</fullName>
    </recommendedName>
</protein>
<dbReference type="GO" id="GO:0030119">
    <property type="term" value="C:AP-type membrane coat adaptor complex"/>
    <property type="evidence" value="ECO:0007669"/>
    <property type="project" value="TreeGrafter"/>
</dbReference>
<geneLocation type="mitochondrion" evidence="3"/>
<dbReference type="PANTHER" id="PTHR34033:SF1">
    <property type="entry name" value="AP-5 COMPLEX SUBUNIT BETA-1"/>
    <property type="match status" value="1"/>
</dbReference>
<evidence type="ECO:0000313" key="4">
    <source>
        <dbReference type="Proteomes" id="UP000039324"/>
    </source>
</evidence>
<keyword evidence="4" id="KW-1185">Reference proteome</keyword>
<reference evidence="3 5" key="2">
    <citation type="submission" date="2018-03" db="EMBL/GenBank/DDBJ databases">
        <authorList>
            <person name="Fogelqvist J."/>
        </authorList>
    </citation>
    <scope>NUCLEOTIDE SEQUENCE [LARGE SCALE GENOMIC DNA]</scope>
</reference>
<reference evidence="2 4" key="1">
    <citation type="submission" date="2015-02" db="EMBL/GenBank/DDBJ databases">
        <authorList>
            <person name="Chooi Y.-H."/>
        </authorList>
    </citation>
    <scope>NUCLEOTIDE SEQUENCE [LARGE SCALE GENOMIC DNA]</scope>
    <source>
        <strain evidence="2">E3</strain>
    </source>
</reference>
<dbReference type="AlphaFoldDB" id="A0A0G4IIG4"/>
<dbReference type="EMBL" id="OVEO01000002">
    <property type="protein sequence ID" value="SPQ94354.1"/>
    <property type="molecule type" value="Genomic_DNA"/>
</dbReference>
<dbReference type="Proteomes" id="UP000039324">
    <property type="component" value="Unassembled WGS sequence"/>
</dbReference>